<keyword evidence="16" id="KW-1185">Reference proteome</keyword>
<feature type="domain" description="Quinolinate phosphoribosyl transferase C-terminal" evidence="13">
    <location>
        <begin position="122"/>
        <end position="286"/>
    </location>
</feature>
<protein>
    <recommendedName>
        <fullName evidence="11">Probable nicotinate-nucleotide pyrophosphorylase [carboxylating]</fullName>
        <ecNumber evidence="5">2.4.2.19</ecNumber>
    </recommendedName>
    <alternativeName>
        <fullName evidence="9">Quinolinate phosphoribosyltransferase [decarboxylating]</fullName>
    </alternativeName>
</protein>
<feature type="domain" description="Quinolinate phosphoribosyl transferase N-terminal" evidence="14">
    <location>
        <begin position="36"/>
        <end position="120"/>
    </location>
</feature>
<evidence type="ECO:0000256" key="10">
    <source>
        <dbReference type="ARBA" id="ARBA00047445"/>
    </source>
</evidence>
<dbReference type="FunFam" id="3.20.20.70:FF:000030">
    <property type="entry name" value="Nicotinate-nucleotide pyrophosphorylase, carboxylating"/>
    <property type="match status" value="1"/>
</dbReference>
<comment type="similarity">
    <text evidence="3 12">Belongs to the NadC/ModD family.</text>
</comment>
<evidence type="ECO:0000256" key="5">
    <source>
        <dbReference type="ARBA" id="ARBA00011944"/>
    </source>
</evidence>
<comment type="catalytic activity">
    <reaction evidence="10">
        <text>nicotinate beta-D-ribonucleotide + CO2 + diphosphate = quinolinate + 5-phospho-alpha-D-ribose 1-diphosphate + 2 H(+)</text>
        <dbReference type="Rhea" id="RHEA:12733"/>
        <dbReference type="ChEBI" id="CHEBI:15378"/>
        <dbReference type="ChEBI" id="CHEBI:16526"/>
        <dbReference type="ChEBI" id="CHEBI:29959"/>
        <dbReference type="ChEBI" id="CHEBI:33019"/>
        <dbReference type="ChEBI" id="CHEBI:57502"/>
        <dbReference type="ChEBI" id="CHEBI:58017"/>
        <dbReference type="EC" id="2.4.2.19"/>
    </reaction>
</comment>
<comment type="caution">
    <text evidence="15">The sequence shown here is derived from an EMBL/GenBank/DDBJ whole genome shotgun (WGS) entry which is preliminary data.</text>
</comment>
<dbReference type="PANTHER" id="PTHR32179">
    <property type="entry name" value="NICOTINATE-NUCLEOTIDE PYROPHOSPHORYLASE [CARBOXYLATING]"/>
    <property type="match status" value="1"/>
</dbReference>
<dbReference type="SUPFAM" id="SSF54675">
    <property type="entry name" value="Nicotinate/Quinolinate PRTase N-terminal domain-like"/>
    <property type="match status" value="1"/>
</dbReference>
<dbReference type="NCBIfam" id="TIGR00078">
    <property type="entry name" value="nadC"/>
    <property type="match status" value="1"/>
</dbReference>
<dbReference type="EMBL" id="PDOB01000010">
    <property type="protein sequence ID" value="PIL40288.1"/>
    <property type="molecule type" value="Genomic_DNA"/>
</dbReference>
<dbReference type="Proteomes" id="UP000228593">
    <property type="component" value="Unassembled WGS sequence"/>
</dbReference>
<evidence type="ECO:0000256" key="7">
    <source>
        <dbReference type="ARBA" id="ARBA00022676"/>
    </source>
</evidence>
<dbReference type="PIRSF" id="PIRSF006250">
    <property type="entry name" value="NadC_ModD"/>
    <property type="match status" value="1"/>
</dbReference>
<dbReference type="GO" id="GO:0005737">
    <property type="term" value="C:cytoplasm"/>
    <property type="evidence" value="ECO:0007669"/>
    <property type="project" value="TreeGrafter"/>
</dbReference>
<dbReference type="GO" id="GO:0009435">
    <property type="term" value="P:NAD+ biosynthetic process"/>
    <property type="evidence" value="ECO:0007669"/>
    <property type="project" value="UniProtKB-UniPathway"/>
</dbReference>
<evidence type="ECO:0000256" key="11">
    <source>
        <dbReference type="ARBA" id="ARBA00069173"/>
    </source>
</evidence>
<evidence type="ECO:0000313" key="16">
    <source>
        <dbReference type="Proteomes" id="UP000228593"/>
    </source>
</evidence>
<evidence type="ECO:0000256" key="2">
    <source>
        <dbReference type="ARBA" id="ARBA00004893"/>
    </source>
</evidence>
<dbReference type="AlphaFoldDB" id="A0A2G8T3N0"/>
<dbReference type="UniPathway" id="UPA00253">
    <property type="reaction ID" value="UER00331"/>
</dbReference>
<evidence type="ECO:0000256" key="12">
    <source>
        <dbReference type="PIRNR" id="PIRNR006250"/>
    </source>
</evidence>
<gene>
    <name evidence="15" type="ORF">CR103_08540</name>
</gene>
<dbReference type="Gene3D" id="3.20.20.70">
    <property type="entry name" value="Aldolase class I"/>
    <property type="match status" value="1"/>
</dbReference>
<reference evidence="15 16" key="1">
    <citation type="submission" date="2017-10" db="EMBL/GenBank/DDBJ databases">
        <title>Massilia psychrophilum sp. nov., a novel purple-pigmented bacterium isolated from Tianshan glacier, Xinjiang Municipality, China.</title>
        <authorList>
            <person name="Wang H."/>
        </authorList>
    </citation>
    <scope>NUCLEOTIDE SEQUENCE [LARGE SCALE GENOMIC DNA]</scope>
    <source>
        <strain evidence="15 16">JCM 30813</strain>
    </source>
</reference>
<dbReference type="InterPro" id="IPR036068">
    <property type="entry name" value="Nicotinate_pribotase-like_C"/>
</dbReference>
<dbReference type="InterPro" id="IPR037128">
    <property type="entry name" value="Quinolinate_PRibosylTase_N_sf"/>
</dbReference>
<proteinExistence type="inferred from homology"/>
<comment type="subunit">
    <text evidence="4">Hexamer formed by 3 homodimers.</text>
</comment>
<evidence type="ECO:0000256" key="8">
    <source>
        <dbReference type="ARBA" id="ARBA00022679"/>
    </source>
</evidence>
<evidence type="ECO:0000256" key="4">
    <source>
        <dbReference type="ARBA" id="ARBA00011218"/>
    </source>
</evidence>
<sequence length="289" mass="30188">MSSNLRNPYNAFDAALQSAFESNLLAALLEDIGSGDVTGLLVPSDTRARARVIVREDAVLCGAPWFDGVMQALDDNTQVEWNYAEGDLMLAGSVVCSIDAAPRSLLTAERAALNFLQLMSGVASATRRYVDAVAGTKAAILDTRKTLPGLRQAQKYAVRVGGGKNQRMALFDGILIKENHIAAAGGVGRALAAAAALNSGKPVQIEVETLAQLSDALAAGATSVLLDNFELDAMRQAVALNAGRALLEASGGVSLDSVRAIAETGVDRISVGSLTKDVKATDYSLRIVD</sequence>
<dbReference type="InterPro" id="IPR022412">
    <property type="entry name" value="Quinolinate_PRibosylTrfase_N"/>
</dbReference>
<evidence type="ECO:0000259" key="13">
    <source>
        <dbReference type="Pfam" id="PF01729"/>
    </source>
</evidence>
<dbReference type="SUPFAM" id="SSF51690">
    <property type="entry name" value="Nicotinate/Quinolinate PRTase C-terminal domain-like"/>
    <property type="match status" value="1"/>
</dbReference>
<dbReference type="EC" id="2.4.2.19" evidence="5"/>
<dbReference type="InterPro" id="IPR004393">
    <property type="entry name" value="NadC"/>
</dbReference>
<keyword evidence="7 12" id="KW-0328">Glycosyltransferase</keyword>
<dbReference type="OrthoDB" id="9782546at2"/>
<dbReference type="PANTHER" id="PTHR32179:SF3">
    <property type="entry name" value="NICOTINATE-NUCLEOTIDE PYROPHOSPHORYLASE [CARBOXYLATING]"/>
    <property type="match status" value="1"/>
</dbReference>
<keyword evidence="6" id="KW-0662">Pyridine nucleotide biosynthesis</keyword>
<evidence type="ECO:0000256" key="9">
    <source>
        <dbReference type="ARBA" id="ARBA00033102"/>
    </source>
</evidence>
<organism evidence="15 16">
    <name type="scientific">Massilia psychrophila</name>
    <dbReference type="NCBI Taxonomy" id="1603353"/>
    <lineage>
        <taxon>Bacteria</taxon>
        <taxon>Pseudomonadati</taxon>
        <taxon>Pseudomonadota</taxon>
        <taxon>Betaproteobacteria</taxon>
        <taxon>Burkholderiales</taxon>
        <taxon>Oxalobacteraceae</taxon>
        <taxon>Telluria group</taxon>
        <taxon>Massilia</taxon>
    </lineage>
</organism>
<evidence type="ECO:0000256" key="1">
    <source>
        <dbReference type="ARBA" id="ARBA00003237"/>
    </source>
</evidence>
<dbReference type="GO" id="GO:0034213">
    <property type="term" value="P:quinolinate catabolic process"/>
    <property type="evidence" value="ECO:0007669"/>
    <property type="project" value="TreeGrafter"/>
</dbReference>
<evidence type="ECO:0000259" key="14">
    <source>
        <dbReference type="Pfam" id="PF02749"/>
    </source>
</evidence>
<dbReference type="Gene3D" id="3.90.1170.20">
    <property type="entry name" value="Quinolinate phosphoribosyl transferase, N-terminal domain"/>
    <property type="match status" value="1"/>
</dbReference>
<dbReference type="Pfam" id="PF02749">
    <property type="entry name" value="QRPTase_N"/>
    <property type="match status" value="1"/>
</dbReference>
<keyword evidence="8 12" id="KW-0808">Transferase</keyword>
<accession>A0A2G8T3N0</accession>
<dbReference type="RefSeq" id="WP_099915630.1">
    <property type="nucleotide sequence ID" value="NZ_PDOB01000010.1"/>
</dbReference>
<comment type="function">
    <text evidence="1">Involved in the catabolism of quinolinic acid (QA).</text>
</comment>
<dbReference type="InterPro" id="IPR013785">
    <property type="entry name" value="Aldolase_TIM"/>
</dbReference>
<dbReference type="GO" id="GO:0004514">
    <property type="term" value="F:nicotinate-nucleotide diphosphorylase (carboxylating) activity"/>
    <property type="evidence" value="ECO:0007669"/>
    <property type="project" value="UniProtKB-EC"/>
</dbReference>
<dbReference type="CDD" id="cd01572">
    <property type="entry name" value="QPRTase"/>
    <property type="match status" value="1"/>
</dbReference>
<dbReference type="Pfam" id="PF01729">
    <property type="entry name" value="QRPTase_C"/>
    <property type="match status" value="1"/>
</dbReference>
<dbReference type="FunFam" id="3.90.1170.20:FF:000001">
    <property type="entry name" value="Nicotinate-nucleotide diphosphorylase (Carboxylating)"/>
    <property type="match status" value="1"/>
</dbReference>
<dbReference type="InterPro" id="IPR027277">
    <property type="entry name" value="NadC/ModD"/>
</dbReference>
<dbReference type="InterPro" id="IPR002638">
    <property type="entry name" value="Quinolinate_PRibosylTrfase_C"/>
</dbReference>
<name>A0A2G8T3N0_9BURK</name>
<evidence type="ECO:0000256" key="3">
    <source>
        <dbReference type="ARBA" id="ARBA00009400"/>
    </source>
</evidence>
<evidence type="ECO:0000256" key="6">
    <source>
        <dbReference type="ARBA" id="ARBA00022642"/>
    </source>
</evidence>
<evidence type="ECO:0000313" key="15">
    <source>
        <dbReference type="EMBL" id="PIL40288.1"/>
    </source>
</evidence>
<comment type="pathway">
    <text evidence="2">Cofactor biosynthesis; NAD(+) biosynthesis; nicotinate D-ribonucleotide from quinolinate: step 1/1.</text>
</comment>